<dbReference type="EMBL" id="AP022843">
    <property type="protein sequence ID" value="BCB08814.1"/>
    <property type="molecule type" value="Genomic_DNA"/>
</dbReference>
<organism evidence="1 2">
    <name type="scientific">Halomonas hydrothermalis</name>
    <dbReference type="NCBI Taxonomy" id="115561"/>
    <lineage>
        <taxon>Bacteria</taxon>
        <taxon>Pseudomonadati</taxon>
        <taxon>Pseudomonadota</taxon>
        <taxon>Gammaproteobacteria</taxon>
        <taxon>Oceanospirillales</taxon>
        <taxon>Halomonadaceae</taxon>
        <taxon>Halomonas</taxon>
    </lineage>
</organism>
<gene>
    <name evidence="1" type="ORF">HHSLTHF2_27040</name>
</gene>
<dbReference type="Proteomes" id="UP000502259">
    <property type="component" value="Chromosome"/>
</dbReference>
<protein>
    <submittedName>
        <fullName evidence="1">Uncharacterized protein</fullName>
    </submittedName>
</protein>
<reference evidence="1 2" key="1">
    <citation type="submission" date="2020-03" db="EMBL/GenBank/DDBJ databases">
        <title>Complete Genome Sequence of Halomonas hydrothermalis Strain Slthf2, Halophilic Bacterium Isolated from Deep-Sea Hydrothermal-Vent Environments.</title>
        <authorList>
            <person name="Takeyama N."/>
            <person name="Huang M."/>
            <person name="Sato K."/>
            <person name="Galipon J."/>
            <person name="Arakawa K."/>
        </authorList>
    </citation>
    <scope>NUCLEOTIDE SEQUENCE [LARGE SCALE GENOMIC DNA]</scope>
    <source>
        <strain evidence="1 2">Slthf2</strain>
    </source>
</reference>
<name>A0A6F8U6L0_9GAMM</name>
<keyword evidence="2" id="KW-1185">Reference proteome</keyword>
<evidence type="ECO:0000313" key="1">
    <source>
        <dbReference type="EMBL" id="BCB08814.1"/>
    </source>
</evidence>
<dbReference type="AlphaFoldDB" id="A0A6F8U6L0"/>
<sequence>MWRVACGVWRVACGVWRVACGVWRVACGVWRVQGIDYVAIKNPAFAGFFSVLALNANSEHHRF</sequence>
<accession>A0A6F8U6L0</accession>
<proteinExistence type="predicted"/>
<evidence type="ECO:0000313" key="2">
    <source>
        <dbReference type="Proteomes" id="UP000502259"/>
    </source>
</evidence>